<protein>
    <submittedName>
        <fullName evidence="2">Helix-turn-helix domain-containing protein</fullName>
    </submittedName>
</protein>
<dbReference type="Proteomes" id="UP000668060">
    <property type="component" value="Unassembled WGS sequence"/>
</dbReference>
<dbReference type="AlphaFoldDB" id="A0A9D9BW39"/>
<evidence type="ECO:0000259" key="1">
    <source>
        <dbReference type="Pfam" id="PF12728"/>
    </source>
</evidence>
<organism evidence="2 3">
    <name type="scientific">Prochlorococcus marinus CUG1433</name>
    <dbReference type="NCBI Taxonomy" id="2774506"/>
    <lineage>
        <taxon>Bacteria</taxon>
        <taxon>Bacillati</taxon>
        <taxon>Cyanobacteriota</taxon>
        <taxon>Cyanophyceae</taxon>
        <taxon>Synechococcales</taxon>
        <taxon>Prochlorococcaceae</taxon>
        <taxon>Prochlorococcus</taxon>
    </lineage>
</organism>
<dbReference type="InterPro" id="IPR041657">
    <property type="entry name" value="HTH_17"/>
</dbReference>
<name>A0A9D9BW39_PROMR</name>
<feature type="domain" description="Helix-turn-helix" evidence="1">
    <location>
        <begin position="8"/>
        <end position="37"/>
    </location>
</feature>
<evidence type="ECO:0000313" key="3">
    <source>
        <dbReference type="Proteomes" id="UP000668060"/>
    </source>
</evidence>
<proteinExistence type="predicted"/>
<dbReference type="Pfam" id="PF12728">
    <property type="entry name" value="HTH_17"/>
    <property type="match status" value="1"/>
</dbReference>
<evidence type="ECO:0000313" key="2">
    <source>
        <dbReference type="EMBL" id="MBO6971181.1"/>
    </source>
</evidence>
<gene>
    <name evidence="2" type="ORF">JJ842_04550</name>
</gene>
<dbReference type="EMBL" id="JAEPLN010000001">
    <property type="protein sequence ID" value="MBO6971181.1"/>
    <property type="molecule type" value="Genomic_DNA"/>
</dbReference>
<accession>A0A9D9BW39</accession>
<reference evidence="2" key="1">
    <citation type="journal article" date="2021" name="Front. Mar. Sci.">
        <title>Genomes of Diverse Isolates of Prochlorococcus High-Light-Adapted Clade II in the Western Pacific Ocean.</title>
        <authorList>
            <person name="Yan W."/>
            <person name="Feng X."/>
            <person name="Zhang W."/>
            <person name="Nawaz M.Z."/>
            <person name="Luo T."/>
            <person name="Zhang R."/>
            <person name="Jiao N."/>
        </authorList>
    </citation>
    <scope>NUCLEOTIDE SEQUENCE</scope>
    <source>
        <strain evidence="2">CUG1433</strain>
    </source>
</reference>
<comment type="caution">
    <text evidence="2">The sequence shown here is derived from an EMBL/GenBank/DDBJ whole genome shotgun (WGS) entry which is preliminary data.</text>
</comment>
<sequence length="52" mass="6010">MNSQNHPFLTIREVFELFGISISTINRLIKRGEFPPKVKISPMKNGCYERAT</sequence>
<dbReference type="InterPro" id="IPR009061">
    <property type="entry name" value="DNA-bd_dom_put_sf"/>
</dbReference>
<dbReference type="SUPFAM" id="SSF46955">
    <property type="entry name" value="Putative DNA-binding domain"/>
    <property type="match status" value="1"/>
</dbReference>